<accession>A0A2J7RKI2</accession>
<dbReference type="GO" id="GO:0003676">
    <property type="term" value="F:nucleic acid binding"/>
    <property type="evidence" value="ECO:0007669"/>
    <property type="project" value="InterPro"/>
</dbReference>
<dbReference type="PANTHER" id="PTHR46060:SF1">
    <property type="entry name" value="MARINER MOS1 TRANSPOSASE-LIKE PROTEIN"/>
    <property type="match status" value="1"/>
</dbReference>
<dbReference type="InterPro" id="IPR052709">
    <property type="entry name" value="Transposase-MT_Hybrid"/>
</dbReference>
<name>A0A2J7RKI2_9NEOP</name>
<dbReference type="PANTHER" id="PTHR46060">
    <property type="entry name" value="MARINER MOS1 TRANSPOSASE-LIKE PROTEIN"/>
    <property type="match status" value="1"/>
</dbReference>
<evidence type="ECO:0008006" key="3">
    <source>
        <dbReference type="Google" id="ProtNLM"/>
    </source>
</evidence>
<sequence length="190" mass="21747">MFKTAYKDDAVGKTQVFEWFSRFKNGEMSIDDKPRSGRPSTAQTHENVEKIREIIKEDRQWAIEEIVELSGVTWSSAARFVAVGLAPITLQHDNTCPHTLPATEEALQNLKFEPIPHPPYSPNLAPCGFYFFPLLKRDLKGNHYTSDDEVKAAVKSWIREKSEEFFSDGMKKLVTCWEKCVSLNGDYVEK</sequence>
<dbReference type="EMBL" id="NEVH01002726">
    <property type="protein sequence ID" value="PNF41346.1"/>
    <property type="molecule type" value="Genomic_DNA"/>
</dbReference>
<dbReference type="InterPro" id="IPR036397">
    <property type="entry name" value="RNaseH_sf"/>
</dbReference>
<proteinExistence type="predicted"/>
<dbReference type="Gene3D" id="3.30.420.10">
    <property type="entry name" value="Ribonuclease H-like superfamily/Ribonuclease H"/>
    <property type="match status" value="1"/>
</dbReference>
<evidence type="ECO:0000313" key="2">
    <source>
        <dbReference type="Proteomes" id="UP000235965"/>
    </source>
</evidence>
<dbReference type="AlphaFoldDB" id="A0A2J7RKI2"/>
<dbReference type="InParanoid" id="A0A2J7RKI2"/>
<gene>
    <name evidence="1" type="ORF">B7P43_G16568</name>
</gene>
<reference evidence="1 2" key="1">
    <citation type="submission" date="2017-12" db="EMBL/GenBank/DDBJ databases">
        <title>Hemimetabolous genomes reveal molecular basis of termite eusociality.</title>
        <authorList>
            <person name="Harrison M.C."/>
            <person name="Jongepier E."/>
            <person name="Robertson H.M."/>
            <person name="Arning N."/>
            <person name="Bitard-Feildel T."/>
            <person name="Chao H."/>
            <person name="Childers C.P."/>
            <person name="Dinh H."/>
            <person name="Doddapaneni H."/>
            <person name="Dugan S."/>
            <person name="Gowin J."/>
            <person name="Greiner C."/>
            <person name="Han Y."/>
            <person name="Hu H."/>
            <person name="Hughes D.S.T."/>
            <person name="Huylmans A.-K."/>
            <person name="Kemena C."/>
            <person name="Kremer L.P.M."/>
            <person name="Lee S.L."/>
            <person name="Lopez-Ezquerra A."/>
            <person name="Mallet L."/>
            <person name="Monroy-Kuhn J.M."/>
            <person name="Moser A."/>
            <person name="Murali S.C."/>
            <person name="Muzny D.M."/>
            <person name="Otani S."/>
            <person name="Piulachs M.-D."/>
            <person name="Poelchau M."/>
            <person name="Qu J."/>
            <person name="Schaub F."/>
            <person name="Wada-Katsumata A."/>
            <person name="Worley K.C."/>
            <person name="Xie Q."/>
            <person name="Ylla G."/>
            <person name="Poulsen M."/>
            <person name="Gibbs R.A."/>
            <person name="Schal C."/>
            <person name="Richards S."/>
            <person name="Belles X."/>
            <person name="Korb J."/>
            <person name="Bornberg-Bauer E."/>
        </authorList>
    </citation>
    <scope>NUCLEOTIDE SEQUENCE [LARGE SCALE GENOMIC DNA]</scope>
    <source>
        <tissue evidence="1">Whole body</tissue>
    </source>
</reference>
<evidence type="ECO:0000313" key="1">
    <source>
        <dbReference type="EMBL" id="PNF41346.1"/>
    </source>
</evidence>
<comment type="caution">
    <text evidence="1">The sequence shown here is derived from an EMBL/GenBank/DDBJ whole genome shotgun (WGS) entry which is preliminary data.</text>
</comment>
<dbReference type="STRING" id="105785.A0A2J7RKI2"/>
<keyword evidence="2" id="KW-1185">Reference proteome</keyword>
<protein>
    <recommendedName>
        <fullName evidence="3">Mos1 transposase HTH domain-containing protein</fullName>
    </recommendedName>
</protein>
<organism evidence="1 2">
    <name type="scientific">Cryptotermes secundus</name>
    <dbReference type="NCBI Taxonomy" id="105785"/>
    <lineage>
        <taxon>Eukaryota</taxon>
        <taxon>Metazoa</taxon>
        <taxon>Ecdysozoa</taxon>
        <taxon>Arthropoda</taxon>
        <taxon>Hexapoda</taxon>
        <taxon>Insecta</taxon>
        <taxon>Pterygota</taxon>
        <taxon>Neoptera</taxon>
        <taxon>Polyneoptera</taxon>
        <taxon>Dictyoptera</taxon>
        <taxon>Blattodea</taxon>
        <taxon>Blattoidea</taxon>
        <taxon>Termitoidae</taxon>
        <taxon>Kalotermitidae</taxon>
        <taxon>Cryptotermitinae</taxon>
        <taxon>Cryptotermes</taxon>
    </lineage>
</organism>
<dbReference type="Proteomes" id="UP000235965">
    <property type="component" value="Unassembled WGS sequence"/>
</dbReference>